<name>I7G5P5_MACFA</name>
<evidence type="ECO:0000313" key="1">
    <source>
        <dbReference type="EMBL" id="BAE89531.1"/>
    </source>
</evidence>
<reference evidence="1" key="1">
    <citation type="journal article" date="2007" name="PLoS Biol.">
        <title>Rate of evolution in brain-expressed genes in humans and other primates.</title>
        <authorList>
            <person name="Wang H.-Y."/>
            <person name="Chien H.-C."/>
            <person name="Osada N."/>
            <person name="Hashimoto K."/>
            <person name="Sugano S."/>
            <person name="Gojobori T."/>
            <person name="Chou C.-K."/>
            <person name="Tsai S.-F."/>
            <person name="Wu C.-I."/>
            <person name="Shen C.-K.J."/>
        </authorList>
    </citation>
    <scope>NUCLEOTIDE SEQUENCE</scope>
</reference>
<protein>
    <submittedName>
        <fullName evidence="1">Macaca fascicularis brain cDNA clone: QflA-18274, similar to human thioredoxin domain containing 5 (TXNDC5), transcriptvariant 2, mRNA, RefSeq: NM_022085.3</fullName>
    </submittedName>
</protein>
<accession>I7G5P5</accession>
<organism evidence="1">
    <name type="scientific">Macaca fascicularis</name>
    <name type="common">Crab-eating macaque</name>
    <name type="synonym">Cynomolgus monkey</name>
    <dbReference type="NCBI Taxonomy" id="9541"/>
    <lineage>
        <taxon>Eukaryota</taxon>
        <taxon>Metazoa</taxon>
        <taxon>Chordata</taxon>
        <taxon>Craniata</taxon>
        <taxon>Vertebrata</taxon>
        <taxon>Euteleostomi</taxon>
        <taxon>Mammalia</taxon>
        <taxon>Eutheria</taxon>
        <taxon>Euarchontoglires</taxon>
        <taxon>Primates</taxon>
        <taxon>Haplorrhini</taxon>
        <taxon>Catarrhini</taxon>
        <taxon>Cercopithecidae</taxon>
        <taxon>Cercopithecinae</taxon>
        <taxon>Macaca</taxon>
    </lineage>
</organism>
<sequence>MSSLERVGMENSTRSCICHLGRQDQTGFLRPGSREALQPCWRALTRVPDSVPQ</sequence>
<dbReference type="EMBL" id="AB172469">
    <property type="protein sequence ID" value="BAE89531.1"/>
    <property type="molecule type" value="mRNA"/>
</dbReference>
<dbReference type="AlphaFoldDB" id="I7G5P5"/>
<proteinExistence type="evidence at transcript level"/>